<dbReference type="AlphaFoldDB" id="A0A7M5WQJ1"/>
<protein>
    <submittedName>
        <fullName evidence="2">Uncharacterized protein</fullName>
    </submittedName>
</protein>
<dbReference type="Pfam" id="PF18758">
    <property type="entry name" value="KDZ"/>
    <property type="match status" value="1"/>
</dbReference>
<evidence type="ECO:0000313" key="2">
    <source>
        <dbReference type="EnsemblMetazoa" id="CLYHEMP002142.1"/>
    </source>
</evidence>
<reference evidence="2" key="1">
    <citation type="submission" date="2021-01" db="UniProtKB">
        <authorList>
            <consortium name="EnsemblMetazoa"/>
        </authorList>
    </citation>
    <scope>IDENTIFICATION</scope>
</reference>
<dbReference type="InterPro" id="IPR040521">
    <property type="entry name" value="KDZ"/>
</dbReference>
<sequence>MSCRHEFPKLFLNMRHGERLGYAVYLLDHLLEENKDKCLLTHVIYDIACVLKLHLKKKNTFWKYKDFKFGIPVFHSYGHRGGCQVKNSIRRLDTFGLMDGELMERLWSYLRSFSKITKEMTPAHRTDLLSDALMHFGSKKMSGIGKYLVFLHHKATETLESCEMEIKLICSKLDVKITDDVLDSWKVEEDNAVNNRDKSSQIAEIPDWKQTYYQKLRSFHKESSLALMSEKVSDAALHQRKAKRMESTLKSLEKKHKIPERWTNSTEEFKLQQLKFLKEKSKETASTLYSRCSERLMLLVLKKRYADGSAIATRLSKQINKVCSEIKNLLVSYNSINSELSPAFKAISYIEVLNVKSPIYDDTSLISNVICPSVPCTIVKSLIQYHIRKQRAIEEVALVEQEMKETREYWENQLQKLVDYLEVQASEGIAFLLKGKINFVECFLNDLIKCFSSVTTKIVPTDVQNSQISFDNDDSFNHEESGTKDNFDDVEQFTDSTISGTDSEPGSDSELDFDLYM</sequence>
<dbReference type="PANTHER" id="PTHR33096">
    <property type="entry name" value="CXC2 DOMAIN-CONTAINING PROTEIN"/>
    <property type="match status" value="1"/>
</dbReference>
<feature type="compositionally biased region" description="Basic and acidic residues" evidence="1">
    <location>
        <begin position="475"/>
        <end position="487"/>
    </location>
</feature>
<feature type="region of interest" description="Disordered" evidence="1">
    <location>
        <begin position="470"/>
        <end position="490"/>
    </location>
</feature>
<dbReference type="EnsemblMetazoa" id="CLYHEMT002142.1">
    <property type="protein sequence ID" value="CLYHEMP002142.1"/>
    <property type="gene ID" value="CLYHEMG002142"/>
</dbReference>
<name>A0A7M5WQJ1_9CNID</name>
<proteinExistence type="predicted"/>
<evidence type="ECO:0000256" key="1">
    <source>
        <dbReference type="SAM" id="MobiDB-lite"/>
    </source>
</evidence>
<dbReference type="PANTHER" id="PTHR33096:SF1">
    <property type="entry name" value="CXC1-LIKE CYSTEINE CLUSTER ASSOCIATED WITH KDZ TRANSPOSASES DOMAIN-CONTAINING PROTEIN"/>
    <property type="match status" value="1"/>
</dbReference>
<accession>A0A7M5WQJ1</accession>
<dbReference type="OrthoDB" id="5987947at2759"/>
<dbReference type="Proteomes" id="UP000594262">
    <property type="component" value="Unplaced"/>
</dbReference>
<keyword evidence="3" id="KW-1185">Reference proteome</keyword>
<evidence type="ECO:0000313" key="3">
    <source>
        <dbReference type="Proteomes" id="UP000594262"/>
    </source>
</evidence>
<organism evidence="2 3">
    <name type="scientific">Clytia hemisphaerica</name>
    <dbReference type="NCBI Taxonomy" id="252671"/>
    <lineage>
        <taxon>Eukaryota</taxon>
        <taxon>Metazoa</taxon>
        <taxon>Cnidaria</taxon>
        <taxon>Hydrozoa</taxon>
        <taxon>Hydroidolina</taxon>
        <taxon>Leptothecata</taxon>
        <taxon>Obeliida</taxon>
        <taxon>Clytiidae</taxon>
        <taxon>Clytia</taxon>
    </lineage>
</organism>